<dbReference type="Proteomes" id="UP000553632">
    <property type="component" value="Unassembled WGS sequence"/>
</dbReference>
<comment type="caution">
    <text evidence="1">The sequence shown here is derived from an EMBL/GenBank/DDBJ whole genome shotgun (WGS) entry which is preliminary data.</text>
</comment>
<reference evidence="1 2" key="1">
    <citation type="submission" date="2020-04" db="EMBL/GenBank/DDBJ databases">
        <title>Perkinsus olseni comparative genomics.</title>
        <authorList>
            <person name="Bogema D.R."/>
        </authorList>
    </citation>
    <scope>NUCLEOTIDE SEQUENCE [LARGE SCALE GENOMIC DNA]</scope>
    <source>
        <strain evidence="1 2">ATCC PRA-207</strain>
    </source>
</reference>
<accession>A0A7J6RCV7</accession>
<evidence type="ECO:0000313" key="1">
    <source>
        <dbReference type="EMBL" id="KAF4718453.1"/>
    </source>
</evidence>
<dbReference type="CDD" id="cd18774">
    <property type="entry name" value="PDC2_HK_sensor"/>
    <property type="match status" value="1"/>
</dbReference>
<sequence>MTIRTYPPLRHNSPPPTRREGICLRLRALNNLWPLSDGLLWLIWLHVVRPRLTLSPLYSEQIEGSLLEMDSFGENSFLVAKRALFFPNTVIEGRDMSSPNLTTLFDAFEIEGSAAVMFTDGEILYYIDDRLDGVMRVSLDDDTPMRRIPLPPSGTSRFRVYDGCARNGYLFIAGYSGDIGSALFKMRLPLLRDFPECPHEDFPRNCPLESVEWEAAAVLPFSTPTLEIDVRVRSDGEYQIVALVSGDPHFTSGNDLFYANFEGNGRLGNYRDIESCKLVPNHDEVVCVAWEYRSLETYICLIDMWDLTLLSLLMLPVFYLVTRPRLPRVSVTEGGHVIIVLQQSGNAGSEASSRSPVDYSFHRLDERPGFIWGAIEYTMSMVVEAWAQAFQVNH</sequence>
<dbReference type="EMBL" id="JABANO010026489">
    <property type="protein sequence ID" value="KAF4718453.1"/>
    <property type="molecule type" value="Genomic_DNA"/>
</dbReference>
<name>A0A7J6RCV7_PEROL</name>
<dbReference type="AlphaFoldDB" id="A0A7J6RCV7"/>
<organism evidence="1 2">
    <name type="scientific">Perkinsus olseni</name>
    <name type="common">Perkinsus atlanticus</name>
    <dbReference type="NCBI Taxonomy" id="32597"/>
    <lineage>
        <taxon>Eukaryota</taxon>
        <taxon>Sar</taxon>
        <taxon>Alveolata</taxon>
        <taxon>Perkinsozoa</taxon>
        <taxon>Perkinsea</taxon>
        <taxon>Perkinsida</taxon>
        <taxon>Perkinsidae</taxon>
        <taxon>Perkinsus</taxon>
    </lineage>
</organism>
<gene>
    <name evidence="1" type="ORF">FOZ63_023939</name>
</gene>
<protein>
    <submittedName>
        <fullName evidence="1">Uncharacterized protein</fullName>
    </submittedName>
</protein>
<proteinExistence type="predicted"/>
<evidence type="ECO:0000313" key="2">
    <source>
        <dbReference type="Proteomes" id="UP000553632"/>
    </source>
</evidence>
<keyword evidence="2" id="KW-1185">Reference proteome</keyword>